<evidence type="ECO:0000313" key="2">
    <source>
        <dbReference type="Proteomes" id="UP000828941"/>
    </source>
</evidence>
<dbReference type="Proteomes" id="UP000828941">
    <property type="component" value="Chromosome 11"/>
</dbReference>
<name>A0ACB9LS25_BAUVA</name>
<dbReference type="EMBL" id="CM039436">
    <property type="protein sequence ID" value="KAI4313594.1"/>
    <property type="molecule type" value="Genomic_DNA"/>
</dbReference>
<protein>
    <submittedName>
        <fullName evidence="1">Uncharacterized protein</fullName>
    </submittedName>
</protein>
<gene>
    <name evidence="1" type="ORF">L6164_026558</name>
</gene>
<evidence type="ECO:0000313" key="1">
    <source>
        <dbReference type="EMBL" id="KAI4313594.1"/>
    </source>
</evidence>
<organism evidence="1 2">
    <name type="scientific">Bauhinia variegata</name>
    <name type="common">Purple orchid tree</name>
    <name type="synonym">Phanera variegata</name>
    <dbReference type="NCBI Taxonomy" id="167791"/>
    <lineage>
        <taxon>Eukaryota</taxon>
        <taxon>Viridiplantae</taxon>
        <taxon>Streptophyta</taxon>
        <taxon>Embryophyta</taxon>
        <taxon>Tracheophyta</taxon>
        <taxon>Spermatophyta</taxon>
        <taxon>Magnoliopsida</taxon>
        <taxon>eudicotyledons</taxon>
        <taxon>Gunneridae</taxon>
        <taxon>Pentapetalae</taxon>
        <taxon>rosids</taxon>
        <taxon>fabids</taxon>
        <taxon>Fabales</taxon>
        <taxon>Fabaceae</taxon>
        <taxon>Cercidoideae</taxon>
        <taxon>Cercideae</taxon>
        <taxon>Bauhiniinae</taxon>
        <taxon>Bauhinia</taxon>
    </lineage>
</organism>
<reference evidence="1 2" key="1">
    <citation type="journal article" date="2022" name="DNA Res.">
        <title>Chromosomal-level genome assembly of the orchid tree Bauhinia variegata (Leguminosae; Cercidoideae) supports the allotetraploid origin hypothesis of Bauhinia.</title>
        <authorList>
            <person name="Zhong Y."/>
            <person name="Chen Y."/>
            <person name="Zheng D."/>
            <person name="Pang J."/>
            <person name="Liu Y."/>
            <person name="Luo S."/>
            <person name="Meng S."/>
            <person name="Qian L."/>
            <person name="Wei D."/>
            <person name="Dai S."/>
            <person name="Zhou R."/>
        </authorList>
    </citation>
    <scope>NUCLEOTIDE SEQUENCE [LARGE SCALE GENOMIC DNA]</scope>
    <source>
        <strain evidence="1">BV-YZ2020</strain>
    </source>
</reference>
<comment type="caution">
    <text evidence="1">The sequence shown here is derived from an EMBL/GenBank/DDBJ whole genome shotgun (WGS) entry which is preliminary data.</text>
</comment>
<proteinExistence type="predicted"/>
<keyword evidence="2" id="KW-1185">Reference proteome</keyword>
<accession>A0ACB9LS25</accession>
<sequence>MDYLEEPRSSLGDGLLQNGNHLYTGDRSVNSKGEPALKRTTGKWKACSFIIGAFFCDHLSGNAISSNLVTYLKEKLHEGTVSAARNVTTFQGTCYLTPLIGAFLADAYWGRYWTIAAFCTIYFIGLCILTLSAAIPTLQPRECTDSMCPPATTAQNAVFFLGLYSVALGTGGIKPCIWPMGADQFDDTDPAERVMKGSFFNWNYFSSYMGSLVATTALVMIEENVGFGLGYGIAACFSGIEIITFLLGTAFYRFQKPGGSPLTRMCQVVVASLHKRKLEAPQDNSLLYETPEKDSSIEGSRKLQHSMGMICLDKAAVASDAETESGEPISPWRLCTVTQGNRSDCEEVHREGERLL</sequence>